<dbReference type="EMBL" id="FRCY01000006">
    <property type="protein sequence ID" value="SHN06725.1"/>
    <property type="molecule type" value="Genomic_DNA"/>
</dbReference>
<dbReference type="STRING" id="388280.SAMN04488057_10618"/>
<dbReference type="AlphaFoldDB" id="A0A1M7NRN0"/>
<organism evidence="1 2">
    <name type="scientific">Cyclobacterium lianum</name>
    <dbReference type="NCBI Taxonomy" id="388280"/>
    <lineage>
        <taxon>Bacteria</taxon>
        <taxon>Pseudomonadati</taxon>
        <taxon>Bacteroidota</taxon>
        <taxon>Cytophagia</taxon>
        <taxon>Cytophagales</taxon>
        <taxon>Cyclobacteriaceae</taxon>
        <taxon>Cyclobacterium</taxon>
    </lineage>
</organism>
<evidence type="ECO:0000313" key="1">
    <source>
        <dbReference type="EMBL" id="SHN06725.1"/>
    </source>
</evidence>
<proteinExistence type="predicted"/>
<protein>
    <submittedName>
        <fullName evidence="1">Uncharacterized protein</fullName>
    </submittedName>
</protein>
<dbReference type="RefSeq" id="WP_073094683.1">
    <property type="nucleotide sequence ID" value="NZ_FRCY01000006.1"/>
</dbReference>
<accession>A0A1M7NRN0</accession>
<reference evidence="1 2" key="1">
    <citation type="submission" date="2016-11" db="EMBL/GenBank/DDBJ databases">
        <authorList>
            <person name="Jaros S."/>
            <person name="Januszkiewicz K."/>
            <person name="Wedrychowicz H."/>
        </authorList>
    </citation>
    <scope>NUCLEOTIDE SEQUENCE [LARGE SCALE GENOMIC DNA]</scope>
    <source>
        <strain evidence="1 2">CGMCC 1.6102</strain>
    </source>
</reference>
<name>A0A1M7NRN0_9BACT</name>
<evidence type="ECO:0000313" key="2">
    <source>
        <dbReference type="Proteomes" id="UP000184513"/>
    </source>
</evidence>
<sequence>METQHTKPSSLSNLQREMLKLFAQDVSEEDLIAIRQLIGQYFAEKAMDLADESWQKKGWTNKDADKLLKSKMRTPYKSDKA</sequence>
<keyword evidence="2" id="KW-1185">Reference proteome</keyword>
<dbReference type="OrthoDB" id="1495366at2"/>
<gene>
    <name evidence="1" type="ORF">SAMN04488057_10618</name>
</gene>
<dbReference type="Proteomes" id="UP000184513">
    <property type="component" value="Unassembled WGS sequence"/>
</dbReference>